<accession>A0AAI9K5M2</accession>
<evidence type="ECO:0008006" key="4">
    <source>
        <dbReference type="Google" id="ProtNLM"/>
    </source>
</evidence>
<reference evidence="2" key="1">
    <citation type="submission" date="2020-06" db="EMBL/GenBank/DDBJ databases">
        <title>Characterization of fructooligosaccharide metabolism and fructooligosaccharide-degrading enzymes in human commensal butyrate producers.</title>
        <authorList>
            <person name="Tanno H."/>
            <person name="Fujii T."/>
            <person name="Hirano K."/>
            <person name="Maeno S."/>
            <person name="Tonozuka T."/>
            <person name="Sakamoto M."/>
            <person name="Ohkuma M."/>
            <person name="Tochio T."/>
            <person name="Endo A."/>
        </authorList>
    </citation>
    <scope>NUCLEOTIDE SEQUENCE</scope>
    <source>
        <strain evidence="2">JCM 31265</strain>
    </source>
</reference>
<gene>
    <name evidence="2" type="ORF">COEU31_17020</name>
</gene>
<dbReference type="Gene3D" id="2.60.40.10">
    <property type="entry name" value="Immunoglobulins"/>
    <property type="match status" value="1"/>
</dbReference>
<proteinExistence type="predicted"/>
<keyword evidence="1" id="KW-0732">Signal</keyword>
<dbReference type="InterPro" id="IPR036116">
    <property type="entry name" value="FN3_sf"/>
</dbReference>
<dbReference type="InterPro" id="IPR035940">
    <property type="entry name" value="CAP_sf"/>
</dbReference>
<dbReference type="Gene3D" id="2.60.40.1080">
    <property type="match status" value="1"/>
</dbReference>
<evidence type="ECO:0000256" key="1">
    <source>
        <dbReference type="SAM" id="SignalP"/>
    </source>
</evidence>
<dbReference type="SUPFAM" id="SSF49265">
    <property type="entry name" value="Fibronectin type III"/>
    <property type="match status" value="1"/>
</dbReference>
<sequence length="1326" mass="145269">MKRKGSLSGRTLCKKAATVVMCAVLMLTAGIQTTGIQTVKASTLDQQIEEAQSGLEQVKKDQSEVMTVYDQGSIGFVDWMLAKSNLTTKQKYDLNRAKTVLQEACEEDFSKWAGGNNTGLPESRNNKVVVTGDKKDAISLENTKATFAVLNKINSLRDTDENYVGAMKRNAAKTNFYFMAVAQSGADRGAGLTNHSLLQVSCENLAFGYTDPAAGWNSEKASFNKIRDELGYSSITSQSQLTAVEQKADSEGVTVGHYTNMFWAADQVMGVGFTLYGRYGNTSCFNASKLSNYTSKYEVYTIAEFEKLFDEYYETVDPEKWQKKVDAAQAKLDKLLGQRYDACTEHVYGEGVKKEATCTETGGTVYTCAKCGYKKIEDEVPALGHSFTDGVCTRCKVTGPKTMYVYWRLSETASSATYDQEFEVGKDIETYISFSTASDSKSDDKFVFDIADPSIISYTPSSNYAGTFHMNKIGETTVTVYPVVNPDMKRVITVSVTDVGGHDYVISQAEPGSGETEKICSKCGTTKTVTIPTAITRTVWWSDSNGYYKPADVEVGDEINLEVDYAPTKVDNSEFIVTSSDEGIVKVSDPESSYRRYDAKLTAVGTGDVTIRIVHKYDSSICQEYTFNVADQGGHEYVISEADEGESQTVETCSKCGYEKIVSLPTSIRYVYWQEKDSDNRTTSPSEYEIGAELSINIMDWPTRADIHEYAVTSSDETVVKVNEVSRTAASLSAIGNGVVTITVASKYNPWVKAEYELDITEIGGHSYTAEIVNDETLAQAATCTTAAKYYYSCDNCGRVNRKKTFIHGDSLGHDYAPKYEWSANGNTCKLVLTCTRDSSHVISEPMTVTSKITQASCENDGAKVCTAKCTLNGKSYQSTKKIAIGALGHRWDSGVVKKKALCAAEGLIRYTCERCQKTKDEKTEPLGHTQGKAVYENVNLATCQAEGSRDKVIYCTMCKAELSRTTEILPKTDHDRTLVGEKKATCMGGGYTGDVVCSMCGEIFETGTATDPVDHSYTAKKTTARYLKKAADYDSPAEYYYACVYCGEKGETSYAYGSKLTRKSISSAKVTLNKTEYTYDGNSKKPAVTVKLGDKTLEKDTDYTVSYNKNKAAGTAEAVIIGAGTYQGQKTINFTIKKAPNSITLKKRSYRIEMSTSSKRISISQSVSARAGKLSYSSDKKAVKVDSAGTITIAARYIGKANITVYAGDSNHVKVKKIIPVTVSPKIPGISQIKSPSAKSVRLKWGKISCADGYQIQYSTTSNFKKGTYAFTVLSGGSKTTASLGAKQRIKGGKTYYVRVRSFSNKFGTRCYSAWSKTKSVRVRK</sequence>
<dbReference type="EMBL" id="BLYL01000009">
    <property type="protein sequence ID" value="GFO94656.1"/>
    <property type="molecule type" value="Genomic_DNA"/>
</dbReference>
<dbReference type="SUPFAM" id="SSF55797">
    <property type="entry name" value="PR-1-like"/>
    <property type="match status" value="1"/>
</dbReference>
<comment type="caution">
    <text evidence="2">The sequence shown here is derived from an EMBL/GenBank/DDBJ whole genome shotgun (WGS) entry which is preliminary data.</text>
</comment>
<feature type="signal peptide" evidence="1">
    <location>
        <begin position="1"/>
        <end position="31"/>
    </location>
</feature>
<evidence type="ECO:0000313" key="3">
    <source>
        <dbReference type="Proteomes" id="UP000660047"/>
    </source>
</evidence>
<organism evidence="2 3">
    <name type="scientific">Coprococcus eutactus</name>
    <dbReference type="NCBI Taxonomy" id="33043"/>
    <lineage>
        <taxon>Bacteria</taxon>
        <taxon>Bacillati</taxon>
        <taxon>Bacillota</taxon>
        <taxon>Clostridia</taxon>
        <taxon>Lachnospirales</taxon>
        <taxon>Lachnospiraceae</taxon>
        <taxon>Coprococcus</taxon>
    </lineage>
</organism>
<feature type="chain" id="PRO_5042602036" description="Fibronectin type-III domain-containing protein" evidence="1">
    <location>
        <begin position="32"/>
        <end position="1326"/>
    </location>
</feature>
<evidence type="ECO:0000313" key="2">
    <source>
        <dbReference type="EMBL" id="GFO94656.1"/>
    </source>
</evidence>
<dbReference type="RefSeq" id="WP_055222444.1">
    <property type="nucleotide sequence ID" value="NZ_BLYL01000009.1"/>
</dbReference>
<dbReference type="Proteomes" id="UP000660047">
    <property type="component" value="Unassembled WGS sequence"/>
</dbReference>
<dbReference type="InterPro" id="IPR013783">
    <property type="entry name" value="Ig-like_fold"/>
</dbReference>
<name>A0AAI9K5M2_9FIRM</name>
<protein>
    <recommendedName>
        <fullName evidence="4">Fibronectin type-III domain-containing protein</fullName>
    </recommendedName>
</protein>